<gene>
    <name evidence="1" type="ORF">SPELUC_LOCUS3014</name>
</gene>
<sequence length="152" mass="18375">MKQARRTEKISNLNVNLSQSDTSKSDNLSKGYRINSSCKSNEFQEKFKNYEEFKRFKNYEEFRGFENYEEFREFENYKEFEHNKESNYEENDNFSESRTYYNVSSEEDTDIDVDDKADDQVNSIDSWRCLVEQWLLLIKDEDDADDDSMLNE</sequence>
<dbReference type="EMBL" id="CAJVPW010002190">
    <property type="protein sequence ID" value="CAG8501004.1"/>
    <property type="molecule type" value="Genomic_DNA"/>
</dbReference>
<keyword evidence="2" id="KW-1185">Reference proteome</keyword>
<evidence type="ECO:0000313" key="1">
    <source>
        <dbReference type="EMBL" id="CAG8501004.1"/>
    </source>
</evidence>
<reference evidence="1" key="1">
    <citation type="submission" date="2021-06" db="EMBL/GenBank/DDBJ databases">
        <authorList>
            <person name="Kallberg Y."/>
            <person name="Tangrot J."/>
            <person name="Rosling A."/>
        </authorList>
    </citation>
    <scope>NUCLEOTIDE SEQUENCE</scope>
    <source>
        <strain evidence="1">28 12/20/2015</strain>
    </source>
</reference>
<evidence type="ECO:0000313" key="2">
    <source>
        <dbReference type="Proteomes" id="UP000789366"/>
    </source>
</evidence>
<comment type="caution">
    <text evidence="1">The sequence shown here is derived from an EMBL/GenBank/DDBJ whole genome shotgun (WGS) entry which is preliminary data.</text>
</comment>
<dbReference type="Proteomes" id="UP000789366">
    <property type="component" value="Unassembled WGS sequence"/>
</dbReference>
<accession>A0ACA9L1J3</accession>
<proteinExistence type="predicted"/>
<protein>
    <submittedName>
        <fullName evidence="1">10232_t:CDS:1</fullName>
    </submittedName>
</protein>
<name>A0ACA9L1J3_9GLOM</name>
<organism evidence="1 2">
    <name type="scientific">Cetraspora pellucida</name>
    <dbReference type="NCBI Taxonomy" id="1433469"/>
    <lineage>
        <taxon>Eukaryota</taxon>
        <taxon>Fungi</taxon>
        <taxon>Fungi incertae sedis</taxon>
        <taxon>Mucoromycota</taxon>
        <taxon>Glomeromycotina</taxon>
        <taxon>Glomeromycetes</taxon>
        <taxon>Diversisporales</taxon>
        <taxon>Gigasporaceae</taxon>
        <taxon>Cetraspora</taxon>
    </lineage>
</organism>